<dbReference type="SUPFAM" id="SSF46785">
    <property type="entry name" value="Winged helix' DNA-binding domain"/>
    <property type="match status" value="1"/>
</dbReference>
<dbReference type="GO" id="GO:0008278">
    <property type="term" value="C:cohesin complex"/>
    <property type="evidence" value="ECO:0007669"/>
    <property type="project" value="InterPro"/>
</dbReference>
<comment type="caution">
    <text evidence="7">The sequence shown here is derived from an EMBL/GenBank/DDBJ whole genome shotgun (WGS) entry which is preliminary data.</text>
</comment>
<evidence type="ECO:0000259" key="6">
    <source>
        <dbReference type="Pfam" id="PF04825"/>
    </source>
</evidence>
<dbReference type="InterPro" id="IPR036390">
    <property type="entry name" value="WH_DNA-bd_sf"/>
</dbReference>
<organism evidence="7 8">
    <name type="scientific">Arabis nemorensis</name>
    <dbReference type="NCBI Taxonomy" id="586526"/>
    <lineage>
        <taxon>Eukaryota</taxon>
        <taxon>Viridiplantae</taxon>
        <taxon>Streptophyta</taxon>
        <taxon>Embryophyta</taxon>
        <taxon>Tracheophyta</taxon>
        <taxon>Spermatophyta</taxon>
        <taxon>Magnoliopsida</taxon>
        <taxon>eudicotyledons</taxon>
        <taxon>Gunneridae</taxon>
        <taxon>Pentapetalae</taxon>
        <taxon>rosids</taxon>
        <taxon>malvids</taxon>
        <taxon>Brassicales</taxon>
        <taxon>Brassicaceae</taxon>
        <taxon>Arabideae</taxon>
        <taxon>Arabis</taxon>
    </lineage>
</organism>
<feature type="domain" description="Rad21/Rec8-like protein C-terminal eukaryotic" evidence="5">
    <location>
        <begin position="479"/>
        <end position="508"/>
    </location>
</feature>
<keyword evidence="3" id="KW-0539">Nucleus</keyword>
<dbReference type="OrthoDB" id="10071381at2759"/>
<dbReference type="GO" id="GO:1990414">
    <property type="term" value="P:replication-born double-strand break repair via sister chromatid exchange"/>
    <property type="evidence" value="ECO:0007669"/>
    <property type="project" value="TreeGrafter"/>
</dbReference>
<evidence type="ECO:0000256" key="3">
    <source>
        <dbReference type="ARBA" id="ARBA00023242"/>
    </source>
</evidence>
<feature type="compositionally biased region" description="Polar residues" evidence="4">
    <location>
        <begin position="188"/>
        <end position="209"/>
    </location>
</feature>
<evidence type="ECO:0000313" key="7">
    <source>
        <dbReference type="EMBL" id="VVB06263.1"/>
    </source>
</evidence>
<dbReference type="PANTHER" id="PTHR12585:SF55">
    <property type="entry name" value="SISTER CHROMATID COHESION 1 PROTEIN 3"/>
    <property type="match status" value="1"/>
</dbReference>
<evidence type="ECO:0000256" key="2">
    <source>
        <dbReference type="ARBA" id="ARBA00009870"/>
    </source>
</evidence>
<keyword evidence="8" id="KW-1185">Reference proteome</keyword>
<dbReference type="GO" id="GO:0003682">
    <property type="term" value="F:chromatin binding"/>
    <property type="evidence" value="ECO:0007669"/>
    <property type="project" value="TreeGrafter"/>
</dbReference>
<dbReference type="EMBL" id="CABITT030000005">
    <property type="protein sequence ID" value="VVB06263.1"/>
    <property type="molecule type" value="Genomic_DNA"/>
</dbReference>
<feature type="region of interest" description="Disordered" evidence="4">
    <location>
        <begin position="298"/>
        <end position="319"/>
    </location>
</feature>
<dbReference type="InterPro" id="IPR006910">
    <property type="entry name" value="Rad21_Rec8_N"/>
</dbReference>
<name>A0A565BXY9_9BRAS</name>
<dbReference type="InterPro" id="IPR006909">
    <property type="entry name" value="Rad21/Rec8_C_eu"/>
</dbReference>
<protein>
    <recommendedName>
        <fullName evidence="9">Rad21/Rec8-like protein N-terminal domain-containing protein</fullName>
    </recommendedName>
</protein>
<evidence type="ECO:0008006" key="9">
    <source>
        <dbReference type="Google" id="ProtNLM"/>
    </source>
</evidence>
<evidence type="ECO:0000259" key="5">
    <source>
        <dbReference type="Pfam" id="PF04824"/>
    </source>
</evidence>
<dbReference type="PANTHER" id="PTHR12585">
    <property type="entry name" value="SCC1 / RAD21 FAMILY MEMBER"/>
    <property type="match status" value="1"/>
</dbReference>
<dbReference type="Pfam" id="PF04824">
    <property type="entry name" value="Rad21_Rec8"/>
    <property type="match status" value="1"/>
</dbReference>
<dbReference type="Proteomes" id="UP000489600">
    <property type="component" value="Unassembled WGS sequence"/>
</dbReference>
<dbReference type="GO" id="GO:0005634">
    <property type="term" value="C:nucleus"/>
    <property type="evidence" value="ECO:0007669"/>
    <property type="project" value="UniProtKB-SubCell"/>
</dbReference>
<dbReference type="Pfam" id="PF04825">
    <property type="entry name" value="Rad21_Rec8_N"/>
    <property type="match status" value="1"/>
</dbReference>
<accession>A0A565BXY9</accession>
<dbReference type="AlphaFoldDB" id="A0A565BXY9"/>
<feature type="domain" description="Rad21/Rec8-like protein N-terminal" evidence="6">
    <location>
        <begin position="1"/>
        <end position="58"/>
    </location>
</feature>
<dbReference type="InterPro" id="IPR039781">
    <property type="entry name" value="Rad21/Rec8-like"/>
</dbReference>
<proteinExistence type="inferred from homology"/>
<sequence>MDPEVPMALRLSAHLLVGVVRIYSKKVHYLHSDCKLITTWLNKSFVSTQVDLPEDKRQAPVELVTFLPQAINLDDFDLEDDEILDRSYWKWGRYYSYRTSFQNSSKEFRFLSLPNLFKDMLFDVVSVFHDSRSQSTVPVSEHSGESDVEMAYEAGPTNELGDFNVALYTGTYSPCNYTEEISGFQDPRPSNLTEAVNLSPERSSASSPLGSVPEIEKRRDAAHDLSPASHPPFAAQQQQNVRVEHTESLDETLNEKEHNIPIIDEEVLNSRGHSTFELRSGSPGFAGSEEEHANFVHTSPQLDLQPTPLPPPQTRPRKRKHFDKATVLTNRIMKQRLEDPSNTLLRICRVCSKRSTISSPLFNNNDDIGIEHLRDGGFPEYMPSPLTRFSPSRTHDFTTQPGIWERGSCRTEPSTPEDLSGVRNLGISAIPEMVDEVSIPPVRSAASQSSDALTGRTRPLVEYLKERSSSSPTSSYPSGDLSLSKILAGKTRKLAARMFFETLVLKSTAISL</sequence>
<reference evidence="7" key="1">
    <citation type="submission" date="2019-07" db="EMBL/GenBank/DDBJ databases">
        <authorList>
            <person name="Dittberner H."/>
        </authorList>
    </citation>
    <scope>NUCLEOTIDE SEQUENCE [LARGE SCALE GENOMIC DNA]</scope>
</reference>
<evidence type="ECO:0000256" key="1">
    <source>
        <dbReference type="ARBA" id="ARBA00004123"/>
    </source>
</evidence>
<evidence type="ECO:0000256" key="4">
    <source>
        <dbReference type="SAM" id="MobiDB-lite"/>
    </source>
</evidence>
<comment type="subcellular location">
    <subcellularLocation>
        <location evidence="1">Nucleus</location>
    </subcellularLocation>
</comment>
<feature type="region of interest" description="Disordered" evidence="4">
    <location>
        <begin position="183"/>
        <end position="240"/>
    </location>
</feature>
<feature type="compositionally biased region" description="Basic and acidic residues" evidence="4">
    <location>
        <begin position="214"/>
        <end position="223"/>
    </location>
</feature>
<gene>
    <name evidence="7" type="ORF">ANE_LOCUS16707</name>
</gene>
<dbReference type="GO" id="GO:0007062">
    <property type="term" value="P:sister chromatid cohesion"/>
    <property type="evidence" value="ECO:0007669"/>
    <property type="project" value="InterPro"/>
</dbReference>
<evidence type="ECO:0000313" key="8">
    <source>
        <dbReference type="Proteomes" id="UP000489600"/>
    </source>
</evidence>
<comment type="similarity">
    <text evidence="2">Belongs to the rad21 family.</text>
</comment>